<dbReference type="Proteomes" id="UP000245626">
    <property type="component" value="Unassembled WGS sequence"/>
</dbReference>
<proteinExistence type="predicted"/>
<sequence>MVPETEFSSAITRPLDVIQSIFQSHQNPSSPSSSSFTASVESHFADLFKDVDARQNIPNLTPSSLPRLLSDESLRSHPSGRLVRWRCMIQDTGLGTELFLRSTSASSSDGDDHTNSLRSNFYGAESRTVASTSDRSSLEQDDQVDPSNLAERSVVYAVSIPGQTRWANEFLGESVSNHLPSPSHSSSAVVGSHCEVESLSRSLGDLSLSSLLDTRGAAEKIEVVRQRISKAVEKARSIGGGRVSGRRRGPGGMGEGEEAGKGEGRGPRLVAISKLHPPSSILACHLGSGQIHFGENYVQEMVDKAKVLPKELKWHFVGGLQSNKGKLLATIPNLYLLETLDSIKAANVLEKALASPDAAKRSEPLRVYLQVNTSGEESKSGLAPLLEEEKEGVAEAKGPLLELAKHVIAKCPHIRFRGLMTIGSAANSTSVDASGEEFKDVGSVVSANPDFERLILSRKRLVSALRKDVQVREQAKRLDDADYETLFSDQEDETGGLELSMGMSSDLEVATMAGSDNVRVGTDCFGKRPPTRDLAMAGMKDELELGIEAALSKRNAEEAGGRKEEEGRALEGRTANLPSSPTSTFKDPYPQKAPIPEEEHVGGLIKIYDVEKAERLKTTQIVEVVGVLDTSSLPNADWQDLGSSSSSSPGQANRQAPCVHAILLEPEPETTFLPGLIEPGDQDSIKQTWNSRCREKLVKYLSSALGGDRLAAEYTLLALIARM</sequence>
<name>A0ACD0P0T4_9BASI</name>
<gene>
    <name evidence="1" type="ORF">IE53DRAFT_385954</name>
</gene>
<reference evidence="1 2" key="1">
    <citation type="journal article" date="2018" name="Mol. Biol. Evol.">
        <title>Broad Genomic Sampling Reveals a Smut Pathogenic Ancestry of the Fungal Clade Ustilaginomycotina.</title>
        <authorList>
            <person name="Kijpornyongpan T."/>
            <person name="Mondo S.J."/>
            <person name="Barry K."/>
            <person name="Sandor L."/>
            <person name="Lee J."/>
            <person name="Lipzen A."/>
            <person name="Pangilinan J."/>
            <person name="LaButti K."/>
            <person name="Hainaut M."/>
            <person name="Henrissat B."/>
            <person name="Grigoriev I.V."/>
            <person name="Spatafora J.W."/>
            <person name="Aime M.C."/>
        </authorList>
    </citation>
    <scope>NUCLEOTIDE SEQUENCE [LARGE SCALE GENOMIC DNA]</scope>
    <source>
        <strain evidence="1 2">SA 807</strain>
    </source>
</reference>
<keyword evidence="2" id="KW-1185">Reference proteome</keyword>
<protein>
    <submittedName>
        <fullName evidence="1">Uncharacterized protein</fullName>
    </submittedName>
</protein>
<dbReference type="EMBL" id="KZ819825">
    <property type="protein sequence ID" value="PWN51677.1"/>
    <property type="molecule type" value="Genomic_DNA"/>
</dbReference>
<evidence type="ECO:0000313" key="2">
    <source>
        <dbReference type="Proteomes" id="UP000245626"/>
    </source>
</evidence>
<evidence type="ECO:0000313" key="1">
    <source>
        <dbReference type="EMBL" id="PWN51677.1"/>
    </source>
</evidence>
<organism evidence="1 2">
    <name type="scientific">Violaceomyces palustris</name>
    <dbReference type="NCBI Taxonomy" id="1673888"/>
    <lineage>
        <taxon>Eukaryota</taxon>
        <taxon>Fungi</taxon>
        <taxon>Dikarya</taxon>
        <taxon>Basidiomycota</taxon>
        <taxon>Ustilaginomycotina</taxon>
        <taxon>Ustilaginomycetes</taxon>
        <taxon>Violaceomycetales</taxon>
        <taxon>Violaceomycetaceae</taxon>
        <taxon>Violaceomyces</taxon>
    </lineage>
</organism>
<accession>A0ACD0P0T4</accession>